<comment type="pathway">
    <text evidence="4 20">Cofactor biosynthesis; riboflavin biosynthesis; 5-amino-6-(D-ribitylamino)uracil from GTP: step 1/4.</text>
</comment>
<dbReference type="SUPFAM" id="SSF55821">
    <property type="entry name" value="YrdC/RibB"/>
    <property type="match status" value="1"/>
</dbReference>
<dbReference type="GO" id="GO:0008686">
    <property type="term" value="F:3,4-dihydroxy-2-butanone-4-phosphate synthase activity"/>
    <property type="evidence" value="ECO:0007669"/>
    <property type="project" value="UniProtKB-UniRule"/>
</dbReference>
<feature type="active site" description="Proton acceptor; for GTP cyclohydrolase activity" evidence="20">
    <location>
        <position position="331"/>
    </location>
</feature>
<evidence type="ECO:0000313" key="22">
    <source>
        <dbReference type="EMBL" id="MBI2875552.1"/>
    </source>
</evidence>
<evidence type="ECO:0000259" key="21">
    <source>
        <dbReference type="Pfam" id="PF00925"/>
    </source>
</evidence>
<feature type="binding site" evidence="20">
    <location>
        <position position="359"/>
    </location>
    <ligand>
        <name>GTP</name>
        <dbReference type="ChEBI" id="CHEBI:37565"/>
    </ligand>
</feature>
<dbReference type="Gene3D" id="3.90.870.10">
    <property type="entry name" value="DHBP synthase"/>
    <property type="match status" value="1"/>
</dbReference>
<feature type="active site" description="Nucleophile; for GTP cyclohydrolase activity" evidence="20">
    <location>
        <position position="333"/>
    </location>
</feature>
<keyword evidence="11 20" id="KW-0378">Hydrolase</keyword>
<evidence type="ECO:0000256" key="12">
    <source>
        <dbReference type="ARBA" id="ARBA00022833"/>
    </source>
</evidence>
<dbReference type="EC" id="3.5.4.25" evidence="20"/>
<dbReference type="SUPFAM" id="SSF142695">
    <property type="entry name" value="RibA-like"/>
    <property type="match status" value="1"/>
</dbReference>
<dbReference type="FunFam" id="3.40.50.10990:FF:000001">
    <property type="entry name" value="Riboflavin biosynthesis protein RibBA"/>
    <property type="match status" value="1"/>
</dbReference>
<feature type="binding site" evidence="20">
    <location>
        <position position="275"/>
    </location>
    <ligand>
        <name>GTP</name>
        <dbReference type="ChEBI" id="CHEBI:37565"/>
    </ligand>
</feature>
<comment type="function">
    <text evidence="18 20">Catalyzes the conversion of GTP to 2,5-diamino-6-ribosylamino-4(3H)-pyrimidinone 5'-phosphate (DARP), formate and pyrophosphate.</text>
</comment>
<evidence type="ECO:0000256" key="11">
    <source>
        <dbReference type="ARBA" id="ARBA00022801"/>
    </source>
</evidence>
<dbReference type="InterPro" id="IPR036144">
    <property type="entry name" value="RibA-like_sf"/>
</dbReference>
<evidence type="ECO:0000256" key="9">
    <source>
        <dbReference type="ARBA" id="ARBA00022723"/>
    </source>
</evidence>
<feature type="domain" description="GTP cyclohydrolase II" evidence="21">
    <location>
        <begin position="209"/>
        <end position="375"/>
    </location>
</feature>
<dbReference type="InterPro" id="IPR000926">
    <property type="entry name" value="RibA"/>
</dbReference>
<evidence type="ECO:0000256" key="4">
    <source>
        <dbReference type="ARBA" id="ARBA00004853"/>
    </source>
</evidence>
<keyword evidence="8 20" id="KW-0686">Riboflavin biosynthesis</keyword>
<feature type="binding site" evidence="20">
    <location>
        <begin position="254"/>
        <end position="258"/>
    </location>
    <ligand>
        <name>GTP</name>
        <dbReference type="ChEBI" id="CHEBI:37565"/>
    </ligand>
</feature>
<comment type="pathway">
    <text evidence="5 20">Cofactor biosynthesis; riboflavin biosynthesis; 2-hydroxy-3-oxobutyl phosphate from D-ribulose 5-phosphate: step 1/1.</text>
</comment>
<dbReference type="AlphaFoldDB" id="A0A932CLV8"/>
<feature type="binding site" evidence="20">
    <location>
        <begin position="297"/>
        <end position="299"/>
    </location>
    <ligand>
        <name>GTP</name>
        <dbReference type="ChEBI" id="CHEBI:37565"/>
    </ligand>
</feature>
<dbReference type="GO" id="GO:0000287">
    <property type="term" value="F:magnesium ion binding"/>
    <property type="evidence" value="ECO:0007669"/>
    <property type="project" value="UniProtKB-UniRule"/>
</dbReference>
<keyword evidence="10 20" id="KW-0547">Nucleotide-binding</keyword>
<evidence type="ECO:0000256" key="8">
    <source>
        <dbReference type="ARBA" id="ARBA00022619"/>
    </source>
</evidence>
<comment type="similarity">
    <text evidence="7 20">In the C-terminal section; belongs to the GTP cyclohydrolase II family.</text>
</comment>
<feature type="binding site" evidence="20">
    <location>
        <position position="145"/>
    </location>
    <ligand>
        <name>Mg(2+)</name>
        <dbReference type="ChEBI" id="CHEBI:18420"/>
        <label>2</label>
    </ligand>
</feature>
<keyword evidence="12 20" id="KW-0862">Zinc</keyword>
<feature type="binding site" evidence="20">
    <location>
        <position position="270"/>
    </location>
    <ligand>
        <name>Zn(2+)</name>
        <dbReference type="ChEBI" id="CHEBI:29105"/>
        <note>catalytic</note>
    </ligand>
</feature>
<dbReference type="HAMAP" id="MF_00180">
    <property type="entry name" value="RibB"/>
    <property type="match status" value="1"/>
</dbReference>
<dbReference type="NCBIfam" id="TIGR00505">
    <property type="entry name" value="ribA"/>
    <property type="match status" value="1"/>
</dbReference>
<evidence type="ECO:0000256" key="5">
    <source>
        <dbReference type="ARBA" id="ARBA00004904"/>
    </source>
</evidence>
<feature type="binding site" evidence="20">
    <location>
        <position position="30"/>
    </location>
    <ligand>
        <name>Mg(2+)</name>
        <dbReference type="ChEBI" id="CHEBI:18420"/>
        <label>2</label>
    </ligand>
</feature>
<organism evidence="22 23">
    <name type="scientific">Tectimicrobiota bacterium</name>
    <dbReference type="NCBI Taxonomy" id="2528274"/>
    <lineage>
        <taxon>Bacteria</taxon>
        <taxon>Pseudomonadati</taxon>
        <taxon>Nitrospinota/Tectimicrobiota group</taxon>
        <taxon>Candidatus Tectimicrobiota</taxon>
    </lineage>
</organism>
<evidence type="ECO:0000256" key="2">
    <source>
        <dbReference type="ARBA" id="ARBA00001936"/>
    </source>
</evidence>
<dbReference type="GO" id="GO:0003935">
    <property type="term" value="F:GTP cyclohydrolase II activity"/>
    <property type="evidence" value="ECO:0007669"/>
    <property type="project" value="UniProtKB-UniRule"/>
</dbReference>
<dbReference type="GO" id="GO:0030145">
    <property type="term" value="F:manganese ion binding"/>
    <property type="evidence" value="ECO:0007669"/>
    <property type="project" value="UniProtKB-UniRule"/>
</dbReference>
<comment type="cofactor">
    <cofactor evidence="2">
        <name>Mn(2+)</name>
        <dbReference type="ChEBI" id="CHEBI:29035"/>
    </cofactor>
</comment>
<feature type="binding site" evidence="20">
    <location>
        <begin position="29"/>
        <end position="30"/>
    </location>
    <ligand>
        <name>D-ribulose 5-phosphate</name>
        <dbReference type="ChEBI" id="CHEBI:58121"/>
    </ligand>
</feature>
<dbReference type="GO" id="GO:0005829">
    <property type="term" value="C:cytosol"/>
    <property type="evidence" value="ECO:0007669"/>
    <property type="project" value="TreeGrafter"/>
</dbReference>
<evidence type="ECO:0000256" key="15">
    <source>
        <dbReference type="ARBA" id="ARBA00023211"/>
    </source>
</evidence>
<evidence type="ECO:0000256" key="10">
    <source>
        <dbReference type="ARBA" id="ARBA00022741"/>
    </source>
</evidence>
<proteinExistence type="inferred from homology"/>
<feature type="site" description="Essential for DHBP synthase activity" evidence="20">
    <location>
        <position position="128"/>
    </location>
</feature>
<comment type="caution">
    <text evidence="22">The sequence shown here is derived from an EMBL/GenBank/DDBJ whole genome shotgun (WGS) entry which is preliminary data.</text>
</comment>
<evidence type="ECO:0000256" key="18">
    <source>
        <dbReference type="ARBA" id="ARBA00043932"/>
    </source>
</evidence>
<dbReference type="PIRSF" id="PIRSF001259">
    <property type="entry name" value="RibA"/>
    <property type="match status" value="1"/>
</dbReference>
<comment type="catalytic activity">
    <reaction evidence="19 20">
        <text>GTP + 4 H2O = 2,5-diamino-6-hydroxy-4-(5-phosphoribosylamino)-pyrimidine + formate + 2 phosphate + 3 H(+)</text>
        <dbReference type="Rhea" id="RHEA:23704"/>
        <dbReference type="ChEBI" id="CHEBI:15377"/>
        <dbReference type="ChEBI" id="CHEBI:15378"/>
        <dbReference type="ChEBI" id="CHEBI:15740"/>
        <dbReference type="ChEBI" id="CHEBI:37565"/>
        <dbReference type="ChEBI" id="CHEBI:43474"/>
        <dbReference type="ChEBI" id="CHEBI:58614"/>
        <dbReference type="EC" id="3.5.4.25"/>
    </reaction>
</comment>
<dbReference type="GO" id="GO:0008270">
    <property type="term" value="F:zinc ion binding"/>
    <property type="evidence" value="ECO:0007669"/>
    <property type="project" value="UniProtKB-UniRule"/>
</dbReference>
<dbReference type="NCBIfam" id="NF001591">
    <property type="entry name" value="PRK00393.1"/>
    <property type="match status" value="1"/>
</dbReference>
<evidence type="ECO:0000256" key="6">
    <source>
        <dbReference type="ARBA" id="ARBA00005520"/>
    </source>
</evidence>
<evidence type="ECO:0000256" key="7">
    <source>
        <dbReference type="ARBA" id="ARBA00008976"/>
    </source>
</evidence>
<evidence type="ECO:0000256" key="20">
    <source>
        <dbReference type="HAMAP-Rule" id="MF_01283"/>
    </source>
</evidence>
<dbReference type="InterPro" id="IPR000422">
    <property type="entry name" value="DHBP_synthase_RibB"/>
</dbReference>
<dbReference type="InterPro" id="IPR016299">
    <property type="entry name" value="Riboflavin_synth_RibBA"/>
</dbReference>
<feature type="region of interest" description="GTP cyclohydrolase II" evidence="20">
    <location>
        <begin position="204"/>
        <end position="408"/>
    </location>
</feature>
<feature type="site" description="Essential for DHBP synthase activity" evidence="20">
    <location>
        <position position="166"/>
    </location>
</feature>
<dbReference type="FunFam" id="3.90.870.10:FF:000001">
    <property type="entry name" value="Riboflavin biosynthesis protein RibBA"/>
    <property type="match status" value="1"/>
</dbReference>
<feature type="binding site" evidence="20">
    <location>
        <position position="34"/>
    </location>
    <ligand>
        <name>D-ribulose 5-phosphate</name>
        <dbReference type="ChEBI" id="CHEBI:58121"/>
    </ligand>
</feature>
<evidence type="ECO:0000313" key="23">
    <source>
        <dbReference type="Proteomes" id="UP000769766"/>
    </source>
</evidence>
<feature type="binding site" evidence="20">
    <location>
        <begin position="142"/>
        <end position="146"/>
    </location>
    <ligand>
        <name>D-ribulose 5-phosphate</name>
        <dbReference type="ChEBI" id="CHEBI:58121"/>
    </ligand>
</feature>
<dbReference type="Gene3D" id="3.40.50.10990">
    <property type="entry name" value="GTP cyclohydrolase II"/>
    <property type="match status" value="1"/>
</dbReference>
<dbReference type="PANTHER" id="PTHR21327:SF18">
    <property type="entry name" value="3,4-DIHYDROXY-2-BUTANONE 4-PHOSPHATE SYNTHASE"/>
    <property type="match status" value="1"/>
</dbReference>
<evidence type="ECO:0000256" key="17">
    <source>
        <dbReference type="ARBA" id="ARBA00023268"/>
    </source>
</evidence>
<dbReference type="HAMAP" id="MF_00179">
    <property type="entry name" value="RibA"/>
    <property type="match status" value="1"/>
</dbReference>
<keyword evidence="9 20" id="KW-0479">Metal-binding</keyword>
<dbReference type="InterPro" id="IPR017945">
    <property type="entry name" value="DHBP_synth_RibB-like_a/b_dom"/>
</dbReference>
<evidence type="ECO:0000256" key="19">
    <source>
        <dbReference type="ARBA" id="ARBA00049295"/>
    </source>
</evidence>
<comment type="catalytic activity">
    <reaction evidence="1 20">
        <text>D-ribulose 5-phosphate = (2S)-2-hydroxy-3-oxobutyl phosphate + formate + H(+)</text>
        <dbReference type="Rhea" id="RHEA:18457"/>
        <dbReference type="ChEBI" id="CHEBI:15378"/>
        <dbReference type="ChEBI" id="CHEBI:15740"/>
        <dbReference type="ChEBI" id="CHEBI:58121"/>
        <dbReference type="ChEBI" id="CHEBI:58830"/>
        <dbReference type="EC" id="4.1.99.12"/>
    </reaction>
</comment>
<protein>
    <recommendedName>
        <fullName evidence="20">Riboflavin biosynthesis protein RibBA</fullName>
    </recommendedName>
    <domain>
        <recommendedName>
            <fullName evidence="20">3,4-dihydroxy-2-butanone 4-phosphate synthase</fullName>
            <shortName evidence="20">DHBP synthase</shortName>
            <ecNumber evidence="20">4.1.99.12</ecNumber>
        </recommendedName>
    </domain>
    <domain>
        <recommendedName>
            <fullName evidence="20">GTP cyclohydrolase-2</fullName>
            <ecNumber evidence="20">3.5.4.25</ecNumber>
        </recommendedName>
        <alternativeName>
            <fullName evidence="20">GTP cyclohydrolase II</fullName>
        </alternativeName>
    </domain>
</protein>
<dbReference type="InterPro" id="IPR032677">
    <property type="entry name" value="GTP_cyclohydro_II"/>
</dbReference>
<dbReference type="CDD" id="cd00641">
    <property type="entry name" value="GTP_cyclohydro2"/>
    <property type="match status" value="1"/>
</dbReference>
<accession>A0A932CLV8</accession>
<dbReference type="NCBIfam" id="NF006803">
    <property type="entry name" value="PRK09311.1"/>
    <property type="match status" value="1"/>
</dbReference>
<dbReference type="GO" id="GO:0009231">
    <property type="term" value="P:riboflavin biosynthetic process"/>
    <property type="evidence" value="ECO:0007669"/>
    <property type="project" value="UniProtKB-UniRule"/>
</dbReference>
<feature type="binding site" evidence="20">
    <location>
        <position position="259"/>
    </location>
    <ligand>
        <name>Zn(2+)</name>
        <dbReference type="ChEBI" id="CHEBI:29105"/>
        <note>catalytic</note>
    </ligand>
</feature>
<feature type="binding site" evidence="20">
    <location>
        <position position="319"/>
    </location>
    <ligand>
        <name>GTP</name>
        <dbReference type="ChEBI" id="CHEBI:37565"/>
    </ligand>
</feature>
<comment type="cofactor">
    <cofactor evidence="20">
        <name>Zn(2+)</name>
        <dbReference type="ChEBI" id="CHEBI:29105"/>
    </cofactor>
    <text evidence="20">Binds 1 zinc ion per subunit.</text>
</comment>
<evidence type="ECO:0000256" key="1">
    <source>
        <dbReference type="ARBA" id="ARBA00000141"/>
    </source>
</evidence>
<feature type="binding site" evidence="20">
    <location>
        <position position="354"/>
    </location>
    <ligand>
        <name>GTP</name>
        <dbReference type="ChEBI" id="CHEBI:37565"/>
    </ligand>
</feature>
<keyword evidence="17 20" id="KW-0511">Multifunctional enzyme</keyword>
<dbReference type="Pfam" id="PF00925">
    <property type="entry name" value="GTP_cyclohydro2"/>
    <property type="match status" value="1"/>
</dbReference>
<comment type="cofactor">
    <cofactor evidence="20">
        <name>Mg(2+)</name>
        <dbReference type="ChEBI" id="CHEBI:18420"/>
    </cofactor>
    <cofactor evidence="20">
        <name>Mn(2+)</name>
        <dbReference type="ChEBI" id="CHEBI:29035"/>
    </cofactor>
    <text evidence="20">Binds 2 divalent metal cations per subunit. Magnesium or manganese.</text>
</comment>
<reference evidence="22" key="1">
    <citation type="submission" date="2020-07" db="EMBL/GenBank/DDBJ databases">
        <title>Huge and variable diversity of episymbiotic CPR bacteria and DPANN archaea in groundwater ecosystems.</title>
        <authorList>
            <person name="He C.Y."/>
            <person name="Keren R."/>
            <person name="Whittaker M."/>
            <person name="Farag I.F."/>
            <person name="Doudna J."/>
            <person name="Cate J.H.D."/>
            <person name="Banfield J.F."/>
        </authorList>
    </citation>
    <scope>NUCLEOTIDE SEQUENCE</scope>
    <source>
        <strain evidence="22">NC_groundwater_672_Ag_B-0.1um_62_36</strain>
    </source>
</reference>
<keyword evidence="13 20" id="KW-0460">Magnesium</keyword>
<evidence type="ECO:0000256" key="14">
    <source>
        <dbReference type="ARBA" id="ARBA00023134"/>
    </source>
</evidence>
<keyword evidence="14 20" id="KW-0342">GTP-binding</keyword>
<feature type="binding site" evidence="20">
    <location>
        <position position="30"/>
    </location>
    <ligand>
        <name>Mg(2+)</name>
        <dbReference type="ChEBI" id="CHEBI:18420"/>
        <label>1</label>
    </ligand>
</feature>
<dbReference type="Pfam" id="PF00926">
    <property type="entry name" value="DHBP_synthase"/>
    <property type="match status" value="1"/>
</dbReference>
<dbReference type="NCBIfam" id="TIGR00506">
    <property type="entry name" value="ribB"/>
    <property type="match status" value="1"/>
</dbReference>
<comment type="similarity">
    <text evidence="6 20">In the N-terminal section; belongs to the DHBP synthase family.</text>
</comment>
<dbReference type="Proteomes" id="UP000769766">
    <property type="component" value="Unassembled WGS sequence"/>
</dbReference>
<dbReference type="EMBL" id="JACPRF010000046">
    <property type="protein sequence ID" value="MBI2875552.1"/>
    <property type="molecule type" value="Genomic_DNA"/>
</dbReference>
<dbReference type="EC" id="4.1.99.12" evidence="20"/>
<feature type="binding site" evidence="20">
    <location>
        <position position="272"/>
    </location>
    <ligand>
        <name>Zn(2+)</name>
        <dbReference type="ChEBI" id="CHEBI:29105"/>
        <note>catalytic</note>
    </ligand>
</feature>
<evidence type="ECO:0000256" key="3">
    <source>
        <dbReference type="ARBA" id="ARBA00002284"/>
    </source>
</evidence>
<keyword evidence="16 20" id="KW-0456">Lyase</keyword>
<name>A0A932CLV8_UNCTE</name>
<gene>
    <name evidence="20" type="primary">ribBA</name>
    <name evidence="22" type="ORF">HYY20_01575</name>
</gene>
<evidence type="ECO:0000256" key="16">
    <source>
        <dbReference type="ARBA" id="ARBA00023239"/>
    </source>
</evidence>
<evidence type="ECO:0000256" key="13">
    <source>
        <dbReference type="ARBA" id="ARBA00022842"/>
    </source>
</evidence>
<sequence>MTVSFHSIEEVIEDIRAGKMIIMVDDEDRENEGDFLMAAEKVTPETINFMARHGRGLICMPCSEERLRELEIPLMVQNNTSTHGTAFTVSIGAKNKITTGISAYDRAVTIQAVVDPRTRPQDISRPGHVFPLVARMGGVLQRAGHTEASVDLARLAGLFPGGTLCEIMNEDGTMARLPQLLEVAERFGLKIASVADLIQYRRRNERLIERIAEAVLPTRFGKFQAFGYLCTLDQKAHVALVKGDVRGKQDVLVRVHSQCLTGDVFKSLRCDCGDQIEDALKQIEQEGLGVFVYMSEEGRGIGLLNKLRAYKLQEDGKDTVEANLELGFPPDLRDYGIGAQILADLGLSSIRLLTNNPKKVVGVEGFGLKVTQRVPIVAASTPENIRYLRTKREKLGHILDCEELENVL</sequence>
<comment type="function">
    <text evidence="3 20">Catalyzes the conversion of D-ribulose 5-phosphate to formate and 3,4-dihydroxy-2-butanone 4-phosphate.</text>
</comment>
<feature type="region of interest" description="DHBP synthase" evidence="20">
    <location>
        <begin position="1"/>
        <end position="203"/>
    </location>
</feature>
<keyword evidence="15 20" id="KW-0464">Manganese</keyword>
<dbReference type="PANTHER" id="PTHR21327">
    <property type="entry name" value="GTP CYCLOHYDROLASE II-RELATED"/>
    <property type="match status" value="1"/>
</dbReference>
<dbReference type="GO" id="GO:0005525">
    <property type="term" value="F:GTP binding"/>
    <property type="evidence" value="ECO:0007669"/>
    <property type="project" value="UniProtKB-KW"/>
</dbReference>
<feature type="binding site" evidence="20">
    <location>
        <position position="166"/>
    </location>
    <ligand>
        <name>D-ribulose 5-phosphate</name>
        <dbReference type="ChEBI" id="CHEBI:58121"/>
    </ligand>
</feature>
<dbReference type="HAMAP" id="MF_01283">
    <property type="entry name" value="RibBA"/>
    <property type="match status" value="1"/>
</dbReference>